<name>A0A9W8G6C4_9FUNG</name>
<accession>A0A9W8G6C4</accession>
<organism evidence="2 3">
    <name type="scientific">Coemansia spiralis</name>
    <dbReference type="NCBI Taxonomy" id="417178"/>
    <lineage>
        <taxon>Eukaryota</taxon>
        <taxon>Fungi</taxon>
        <taxon>Fungi incertae sedis</taxon>
        <taxon>Zoopagomycota</taxon>
        <taxon>Kickxellomycotina</taxon>
        <taxon>Kickxellomycetes</taxon>
        <taxon>Kickxellales</taxon>
        <taxon>Kickxellaceae</taxon>
        <taxon>Coemansia</taxon>
    </lineage>
</organism>
<protein>
    <submittedName>
        <fullName evidence="2">Uncharacterized protein</fullName>
    </submittedName>
</protein>
<feature type="chain" id="PRO_5040730777" evidence="1">
    <location>
        <begin position="16"/>
        <end position="158"/>
    </location>
</feature>
<gene>
    <name evidence="2" type="ORF">GGI25_004561</name>
</gene>
<dbReference type="AlphaFoldDB" id="A0A9W8G6C4"/>
<reference evidence="2" key="1">
    <citation type="submission" date="2022-07" db="EMBL/GenBank/DDBJ databases">
        <title>Phylogenomic reconstructions and comparative analyses of Kickxellomycotina fungi.</title>
        <authorList>
            <person name="Reynolds N.K."/>
            <person name="Stajich J.E."/>
            <person name="Barry K."/>
            <person name="Grigoriev I.V."/>
            <person name="Crous P."/>
            <person name="Smith M.E."/>
        </authorList>
    </citation>
    <scope>NUCLEOTIDE SEQUENCE</scope>
    <source>
        <strain evidence="2">NRRL 3115</strain>
    </source>
</reference>
<evidence type="ECO:0000313" key="2">
    <source>
        <dbReference type="EMBL" id="KAJ2673814.1"/>
    </source>
</evidence>
<dbReference type="OrthoDB" id="5579749at2759"/>
<sequence length="158" mass="17453">MKLPILYLIFPLCLAGCENPATFKKCLAQTRAEVDICGINMTCKCLRQDNVIRCYEKCGEDTYYEKLQRGERGQKQIYCSQKQAGEPEDLPIIGSDGAVHKPKKVEQVKKVQEKQVVQRKPEKSEAESTEAFVRMDNGAGAKVVSGGVLGVAILCAVL</sequence>
<evidence type="ECO:0000313" key="3">
    <source>
        <dbReference type="Proteomes" id="UP001151518"/>
    </source>
</evidence>
<feature type="signal peptide" evidence="1">
    <location>
        <begin position="1"/>
        <end position="15"/>
    </location>
</feature>
<comment type="caution">
    <text evidence="2">The sequence shown here is derived from an EMBL/GenBank/DDBJ whole genome shotgun (WGS) entry which is preliminary data.</text>
</comment>
<dbReference type="EMBL" id="JANBTW010000063">
    <property type="protein sequence ID" value="KAJ2673814.1"/>
    <property type="molecule type" value="Genomic_DNA"/>
</dbReference>
<dbReference type="Proteomes" id="UP001151518">
    <property type="component" value="Unassembled WGS sequence"/>
</dbReference>
<evidence type="ECO:0000256" key="1">
    <source>
        <dbReference type="SAM" id="SignalP"/>
    </source>
</evidence>
<proteinExistence type="predicted"/>
<keyword evidence="1" id="KW-0732">Signal</keyword>